<dbReference type="PANTHER" id="PTHR34562">
    <property type="entry name" value="WPP DOMAIN-INTERACTING PROTEIN 2"/>
    <property type="match status" value="1"/>
</dbReference>
<evidence type="ECO:0000256" key="3">
    <source>
        <dbReference type="SAM" id="Phobius"/>
    </source>
</evidence>
<feature type="region of interest" description="Disordered" evidence="2">
    <location>
        <begin position="106"/>
        <end position="129"/>
    </location>
</feature>
<keyword evidence="3" id="KW-0812">Transmembrane</keyword>
<feature type="region of interest" description="Disordered" evidence="2">
    <location>
        <begin position="263"/>
        <end position="311"/>
    </location>
</feature>
<dbReference type="Proteomes" id="UP001652623">
    <property type="component" value="Chromosome 1"/>
</dbReference>
<feature type="region of interest" description="Disordered" evidence="2">
    <location>
        <begin position="165"/>
        <end position="184"/>
    </location>
</feature>
<feature type="compositionally biased region" description="Basic and acidic residues" evidence="2">
    <location>
        <begin position="25"/>
        <end position="36"/>
    </location>
</feature>
<keyword evidence="4" id="KW-1185">Reference proteome</keyword>
<dbReference type="RefSeq" id="XP_015881207.1">
    <property type="nucleotide sequence ID" value="XM_016025721.4"/>
</dbReference>
<feature type="compositionally biased region" description="Polar residues" evidence="2">
    <location>
        <begin position="205"/>
        <end position="216"/>
    </location>
</feature>
<dbReference type="PANTHER" id="PTHR34562:SF8">
    <property type="entry name" value="WPP DOMAIN-INTERACTING PROTEIN 1"/>
    <property type="match status" value="1"/>
</dbReference>
<dbReference type="KEGG" id="zju:107417143"/>
<evidence type="ECO:0000256" key="1">
    <source>
        <dbReference type="SAM" id="Coils"/>
    </source>
</evidence>
<evidence type="ECO:0000256" key="2">
    <source>
        <dbReference type="SAM" id="MobiDB-lite"/>
    </source>
</evidence>
<feature type="region of interest" description="Disordered" evidence="2">
    <location>
        <begin position="14"/>
        <end position="75"/>
    </location>
</feature>
<feature type="region of interest" description="Disordered" evidence="2">
    <location>
        <begin position="201"/>
        <end position="251"/>
    </location>
</feature>
<feature type="compositionally biased region" description="Acidic residues" evidence="2">
    <location>
        <begin position="301"/>
        <end position="311"/>
    </location>
</feature>
<sequence>MIFESCECSALESVEDNQVDQGVSHGDDGDDHKEIRNNGYCTENLADTREKDGGIENRLNSPVPESKSPSTKGYGLKKWRRIRREFNKDASASVVDTSKILKRGLSAPGNSIKPQRLPLETKHNSGGSVGSANLLNNVGALDGFAMHTSGSDSRFAVGSIFAAGTESENSEDRSSKSSTAASAPKARYDLPAVVGHVKNRMKNVSGKNFVNSTQRVQEGKGKAESSKKHRGERVKIEKENSHSSVESDSRSSNFFFMQGATLASNGKQSGRSMSYDGENSDEGHASERHFSEEVQTGYSEENVEEVEVLSEDDLVADVYSGVKEEKSENNGFMKDQDPLVESILSLQSVQEALEKEVKKLEEIGKEPLPSPNNWVDGSSVPGPADSSDPEIHEPNSSEQLGSENIRPSAVSSLEMQILSLKQNIQSLESKLEESRAMLEVKSFRIAELEATINSSKSPKEESGSTTDLLEKKSREIEYELEGLFKQRIEAEVEYLAITRTIQSLKIAASNQITLFEEQESLANEQAQMINKLGETENKAAKLKKQAEELEKYCGDILGTEEVLIMQRRVCKVSSCFFIQFLLLVVAFWVFWLQLSPYTGAVVPT</sequence>
<reference evidence="5" key="2">
    <citation type="submission" date="2025-08" db="UniProtKB">
        <authorList>
            <consortium name="RefSeq"/>
        </authorList>
    </citation>
    <scope>IDENTIFICATION</scope>
    <source>
        <tissue evidence="5">Seedling</tissue>
    </source>
</reference>
<protein>
    <submittedName>
        <fullName evidence="5">WPP domain-interacting protein 2 isoform X1</fullName>
    </submittedName>
</protein>
<dbReference type="FunCoup" id="A0A6P3ZPZ2">
    <property type="interactions" value="498"/>
</dbReference>
<dbReference type="InParanoid" id="A0A6P3ZPZ2"/>
<reference evidence="4" key="1">
    <citation type="submission" date="2025-05" db="UniProtKB">
        <authorList>
            <consortium name="RefSeq"/>
        </authorList>
    </citation>
    <scope>NUCLEOTIDE SEQUENCE [LARGE SCALE GENOMIC DNA]</scope>
</reference>
<evidence type="ECO:0000313" key="4">
    <source>
        <dbReference type="Proteomes" id="UP001652623"/>
    </source>
</evidence>
<dbReference type="InterPro" id="IPR044696">
    <property type="entry name" value="WIP1/2/3"/>
</dbReference>
<feature type="coiled-coil region" evidence="1">
    <location>
        <begin position="410"/>
        <end position="437"/>
    </location>
</feature>
<feature type="region of interest" description="Disordered" evidence="2">
    <location>
        <begin position="362"/>
        <end position="403"/>
    </location>
</feature>
<evidence type="ECO:0000313" key="5">
    <source>
        <dbReference type="RefSeq" id="XP_015881207.1"/>
    </source>
</evidence>
<feature type="compositionally biased region" description="Basic and acidic residues" evidence="2">
    <location>
        <begin position="233"/>
        <end position="249"/>
    </location>
</feature>
<feature type="coiled-coil region" evidence="1">
    <location>
        <begin position="525"/>
        <end position="552"/>
    </location>
</feature>
<proteinExistence type="predicted"/>
<organism evidence="4 5">
    <name type="scientific">Ziziphus jujuba</name>
    <name type="common">Chinese jujube</name>
    <name type="synonym">Ziziphus sativa</name>
    <dbReference type="NCBI Taxonomy" id="326968"/>
    <lineage>
        <taxon>Eukaryota</taxon>
        <taxon>Viridiplantae</taxon>
        <taxon>Streptophyta</taxon>
        <taxon>Embryophyta</taxon>
        <taxon>Tracheophyta</taxon>
        <taxon>Spermatophyta</taxon>
        <taxon>Magnoliopsida</taxon>
        <taxon>eudicotyledons</taxon>
        <taxon>Gunneridae</taxon>
        <taxon>Pentapetalae</taxon>
        <taxon>rosids</taxon>
        <taxon>fabids</taxon>
        <taxon>Rosales</taxon>
        <taxon>Rhamnaceae</taxon>
        <taxon>Paliureae</taxon>
        <taxon>Ziziphus</taxon>
    </lineage>
</organism>
<gene>
    <name evidence="5" type="primary">LOC107417143</name>
</gene>
<name>A0A6P3ZPZ2_ZIZJJ</name>
<feature type="transmembrane region" description="Helical" evidence="3">
    <location>
        <begin position="575"/>
        <end position="594"/>
    </location>
</feature>
<dbReference type="GeneID" id="107417143"/>
<feature type="compositionally biased region" description="Basic and acidic residues" evidence="2">
    <location>
        <begin position="281"/>
        <end position="292"/>
    </location>
</feature>
<keyword evidence="3" id="KW-0472">Membrane</keyword>
<accession>A0A6P3ZPZ2</accession>
<feature type="compositionally biased region" description="Basic and acidic residues" evidence="2">
    <location>
        <begin position="217"/>
        <end position="226"/>
    </location>
</feature>
<keyword evidence="1" id="KW-0175">Coiled coil</keyword>
<keyword evidence="3" id="KW-1133">Transmembrane helix</keyword>
<feature type="compositionally biased region" description="Basic and acidic residues" evidence="2">
    <location>
        <begin position="46"/>
        <end position="55"/>
    </location>
</feature>
<dbReference type="AlphaFoldDB" id="A0A6P3ZPZ2"/>
<feature type="compositionally biased region" description="Polar residues" evidence="2">
    <location>
        <begin position="263"/>
        <end position="272"/>
    </location>
</feature>